<dbReference type="InterPro" id="IPR029044">
    <property type="entry name" value="Nucleotide-diphossugar_trans"/>
</dbReference>
<gene>
    <name evidence="3" type="ORF">GCM10010974_27840</name>
</gene>
<dbReference type="SUPFAM" id="SSF53448">
    <property type="entry name" value="Nucleotide-diphospho-sugar transferases"/>
    <property type="match status" value="1"/>
</dbReference>
<protein>
    <recommendedName>
        <fullName evidence="2">MobA-like NTP transferase domain-containing protein</fullName>
    </recommendedName>
</protein>
<dbReference type="PANTHER" id="PTHR19136:SF81">
    <property type="entry name" value="MOLYBDENUM COFACTOR GUANYLYLTRANSFERASE"/>
    <property type="match status" value="1"/>
</dbReference>
<evidence type="ECO:0000313" key="4">
    <source>
        <dbReference type="Proteomes" id="UP000632322"/>
    </source>
</evidence>
<comment type="caution">
    <text evidence="3">The sequence shown here is derived from an EMBL/GenBank/DDBJ whole genome shotgun (WGS) entry which is preliminary data.</text>
</comment>
<accession>A0ABQ1MNN9</accession>
<keyword evidence="4" id="KW-1185">Reference proteome</keyword>
<keyword evidence="1" id="KW-0808">Transferase</keyword>
<name>A0ABQ1MNN9_9MICO</name>
<dbReference type="EMBL" id="BMJG01000011">
    <property type="protein sequence ID" value="GGC43893.1"/>
    <property type="molecule type" value="Genomic_DNA"/>
</dbReference>
<reference evidence="4" key="1">
    <citation type="journal article" date="2019" name="Int. J. Syst. Evol. Microbiol.">
        <title>The Global Catalogue of Microorganisms (GCM) 10K type strain sequencing project: providing services to taxonomists for standard genome sequencing and annotation.</title>
        <authorList>
            <consortium name="The Broad Institute Genomics Platform"/>
            <consortium name="The Broad Institute Genome Sequencing Center for Infectious Disease"/>
            <person name="Wu L."/>
            <person name="Ma J."/>
        </authorList>
    </citation>
    <scope>NUCLEOTIDE SEQUENCE [LARGE SCALE GENOMIC DNA]</scope>
    <source>
        <strain evidence="4">CGMCC 1.15472</strain>
    </source>
</reference>
<evidence type="ECO:0000256" key="1">
    <source>
        <dbReference type="ARBA" id="ARBA00022679"/>
    </source>
</evidence>
<organism evidence="3 4">
    <name type="scientific">Brevibacterium sediminis</name>
    <dbReference type="NCBI Taxonomy" id="1857024"/>
    <lineage>
        <taxon>Bacteria</taxon>
        <taxon>Bacillati</taxon>
        <taxon>Actinomycetota</taxon>
        <taxon>Actinomycetes</taxon>
        <taxon>Micrococcales</taxon>
        <taxon>Brevibacteriaceae</taxon>
        <taxon>Brevibacterium</taxon>
    </lineage>
</organism>
<dbReference type="Proteomes" id="UP000632322">
    <property type="component" value="Unassembled WGS sequence"/>
</dbReference>
<dbReference type="InterPro" id="IPR025877">
    <property type="entry name" value="MobA-like_NTP_Trfase"/>
</dbReference>
<dbReference type="Gene3D" id="3.90.550.10">
    <property type="entry name" value="Spore Coat Polysaccharide Biosynthesis Protein SpsA, Chain A"/>
    <property type="match status" value="1"/>
</dbReference>
<dbReference type="PANTHER" id="PTHR19136">
    <property type="entry name" value="MOLYBDENUM COFACTOR GUANYLYLTRANSFERASE"/>
    <property type="match status" value="1"/>
</dbReference>
<feature type="domain" description="MobA-like NTP transferase" evidence="2">
    <location>
        <begin position="45"/>
        <end position="197"/>
    </location>
</feature>
<proteinExistence type="predicted"/>
<evidence type="ECO:0000313" key="3">
    <source>
        <dbReference type="EMBL" id="GGC43893.1"/>
    </source>
</evidence>
<evidence type="ECO:0000259" key="2">
    <source>
        <dbReference type="Pfam" id="PF12804"/>
    </source>
</evidence>
<dbReference type="Pfam" id="PF12804">
    <property type="entry name" value="NTP_transf_3"/>
    <property type="match status" value="1"/>
</dbReference>
<sequence length="247" mass="25621">MRARCGCVPAQSSADSPRMGCGFRCLPGTESGIRGLYDRGMTVNAIILTGGRSRRFDGVHKPGVEVGGRSTISRILQSIRGAAADTEVWVAGPADGLSAAEQKGVRFVREEPEFAGPLAGIAAAVAAMPPEADFPAEMADVTLVLAGDMPLITAGHLGVLISACRATGRPATGADDRGKTQFLCAAWPTRLLRARLTEIGDPTDGAVKLLFAGLEPVAVAVDPEVVSDFDTAAELEAIRTRLSPDGP</sequence>